<keyword evidence="1" id="KW-0732">Signal</keyword>
<dbReference type="EMBL" id="KV417594">
    <property type="protein sequence ID" value="KZP16320.1"/>
    <property type="molecule type" value="Genomic_DNA"/>
</dbReference>
<feature type="chain" id="PRO_5007873025" description="Secreted peptide" evidence="1">
    <location>
        <begin position="17"/>
        <end position="92"/>
    </location>
</feature>
<proteinExistence type="predicted"/>
<organism evidence="2 3">
    <name type="scientific">Athelia psychrophila</name>
    <dbReference type="NCBI Taxonomy" id="1759441"/>
    <lineage>
        <taxon>Eukaryota</taxon>
        <taxon>Fungi</taxon>
        <taxon>Dikarya</taxon>
        <taxon>Basidiomycota</taxon>
        <taxon>Agaricomycotina</taxon>
        <taxon>Agaricomycetes</taxon>
        <taxon>Agaricomycetidae</taxon>
        <taxon>Atheliales</taxon>
        <taxon>Atheliaceae</taxon>
        <taxon>Athelia</taxon>
    </lineage>
</organism>
<feature type="signal peptide" evidence="1">
    <location>
        <begin position="1"/>
        <end position="16"/>
    </location>
</feature>
<evidence type="ECO:0000313" key="3">
    <source>
        <dbReference type="Proteomes" id="UP000076532"/>
    </source>
</evidence>
<dbReference type="Proteomes" id="UP000076532">
    <property type="component" value="Unassembled WGS sequence"/>
</dbReference>
<gene>
    <name evidence="2" type="ORF">FIBSPDRAFT_866001</name>
</gene>
<accession>A0A166F0Z2</accession>
<evidence type="ECO:0008006" key="4">
    <source>
        <dbReference type="Google" id="ProtNLM"/>
    </source>
</evidence>
<keyword evidence="3" id="KW-1185">Reference proteome</keyword>
<protein>
    <recommendedName>
        <fullName evidence="4">Secreted peptide</fullName>
    </recommendedName>
</protein>
<name>A0A166F0Z2_9AGAM</name>
<evidence type="ECO:0000256" key="1">
    <source>
        <dbReference type="SAM" id="SignalP"/>
    </source>
</evidence>
<evidence type="ECO:0000313" key="2">
    <source>
        <dbReference type="EMBL" id="KZP16320.1"/>
    </source>
</evidence>
<reference evidence="2 3" key="1">
    <citation type="journal article" date="2016" name="Mol. Biol. Evol.">
        <title>Comparative Genomics of Early-Diverging Mushroom-Forming Fungi Provides Insights into the Origins of Lignocellulose Decay Capabilities.</title>
        <authorList>
            <person name="Nagy L.G."/>
            <person name="Riley R."/>
            <person name="Tritt A."/>
            <person name="Adam C."/>
            <person name="Daum C."/>
            <person name="Floudas D."/>
            <person name="Sun H."/>
            <person name="Yadav J.S."/>
            <person name="Pangilinan J."/>
            <person name="Larsson K.H."/>
            <person name="Matsuura K."/>
            <person name="Barry K."/>
            <person name="Labutti K."/>
            <person name="Kuo R."/>
            <person name="Ohm R.A."/>
            <person name="Bhattacharya S.S."/>
            <person name="Shirouzu T."/>
            <person name="Yoshinaga Y."/>
            <person name="Martin F.M."/>
            <person name="Grigoriev I.V."/>
            <person name="Hibbett D.S."/>
        </authorList>
    </citation>
    <scope>NUCLEOTIDE SEQUENCE [LARGE SCALE GENOMIC DNA]</scope>
    <source>
        <strain evidence="2 3">CBS 109695</strain>
    </source>
</reference>
<sequence length="92" mass="10080">MCIIFSFALLWSCTIASYFILSPSLTTSVSVHLVVGFNIVRPLFTASRPPSPVSSSVSLAMSCHTHLSAGAFQTRAWCILVLRCYCIVCYDI</sequence>
<dbReference type="AlphaFoldDB" id="A0A166F0Z2"/>